<dbReference type="Proteomes" id="UP000586042">
    <property type="component" value="Unassembled WGS sequence"/>
</dbReference>
<evidence type="ECO:0000313" key="2">
    <source>
        <dbReference type="EMBL" id="NUW30288.1"/>
    </source>
</evidence>
<dbReference type="Gene3D" id="3.20.20.140">
    <property type="entry name" value="Metal-dependent hydrolases"/>
    <property type="match status" value="1"/>
</dbReference>
<dbReference type="InterPro" id="IPR006680">
    <property type="entry name" value="Amidohydro-rel"/>
</dbReference>
<dbReference type="AlphaFoldDB" id="A0A7Y6M090"/>
<keyword evidence="3" id="KW-1185">Reference proteome</keyword>
<dbReference type="PANTHER" id="PTHR43794:SF5">
    <property type="entry name" value="CHLOROHYDROLASE FAMILY PROTEIN"/>
    <property type="match status" value="1"/>
</dbReference>
<dbReference type="EMBL" id="JABWGN010000001">
    <property type="protein sequence ID" value="NUW30288.1"/>
    <property type="molecule type" value="Genomic_DNA"/>
</dbReference>
<keyword evidence="2" id="KW-0378">Hydrolase</keyword>
<proteinExistence type="predicted"/>
<evidence type="ECO:0000313" key="3">
    <source>
        <dbReference type="Proteomes" id="UP000586042"/>
    </source>
</evidence>
<dbReference type="InterPro" id="IPR011059">
    <property type="entry name" value="Metal-dep_hydrolase_composite"/>
</dbReference>
<dbReference type="InterPro" id="IPR050287">
    <property type="entry name" value="MTA/SAH_deaminase"/>
</dbReference>
<reference evidence="2 3" key="1">
    <citation type="submission" date="2020-06" db="EMBL/GenBank/DDBJ databases">
        <title>Nonomuraea sp. SMC257, a novel actinomycete isolated from soil.</title>
        <authorList>
            <person name="Chanama M."/>
        </authorList>
    </citation>
    <scope>NUCLEOTIDE SEQUENCE [LARGE SCALE GENOMIC DNA]</scope>
    <source>
        <strain evidence="2 3">SMC257</strain>
    </source>
</reference>
<comment type="caution">
    <text evidence="2">The sequence shown here is derived from an EMBL/GenBank/DDBJ whole genome shotgun (WGS) entry which is preliminary data.</text>
</comment>
<dbReference type="NCBIfam" id="NF006056">
    <property type="entry name" value="PRK08204.1"/>
    <property type="match status" value="1"/>
</dbReference>
<sequence>MQTLIKNGIVVDTEPQPVVIGRADVRIEDGRIAEVGPDLTAPDGAEVIDASRHIVMPGFVDSHRHTWQAAIRTTTADLAFAGYAERIFGQLGPAFQPEDVLAGNLAGALESLDAGVTTLLDWSHIQHSPEHTDAAVEALRASGIRAVFGYCHQGPLSELARETRRVRDAYFSSAGLVSMAFAALGPEIAPEEQALAELETARELDLPVTVHLGGQGPDSATKGLAFLESRGFLTPGMTFIHANHYSDEQFKVIAGTGGGVSVSPVDEMTLGMGYPVTGRAQAAGMPVSFSADTVTCAPGDMFSLMRTAYTLERGRPDGVGLGFTTRDVLRMATIDGARVVGLGDVTGSLRPGKQADLVLLGTDSLGLAASYDPIAAIVLNADTSAVDTVLVGGRVVKRDGRLVGQNVPAALDALAAAAGRVTAALV</sequence>
<organism evidence="2 3">
    <name type="scientific">Nonomuraea montanisoli</name>
    <dbReference type="NCBI Taxonomy" id="2741721"/>
    <lineage>
        <taxon>Bacteria</taxon>
        <taxon>Bacillati</taxon>
        <taxon>Actinomycetota</taxon>
        <taxon>Actinomycetes</taxon>
        <taxon>Streptosporangiales</taxon>
        <taxon>Streptosporangiaceae</taxon>
        <taxon>Nonomuraea</taxon>
    </lineage>
</organism>
<dbReference type="RefSeq" id="WP_175587737.1">
    <property type="nucleotide sequence ID" value="NZ_JABWGN010000001.1"/>
</dbReference>
<accession>A0A7Y6M090</accession>
<dbReference type="GO" id="GO:0016810">
    <property type="term" value="F:hydrolase activity, acting on carbon-nitrogen (but not peptide) bonds"/>
    <property type="evidence" value="ECO:0007669"/>
    <property type="project" value="InterPro"/>
</dbReference>
<feature type="domain" description="Amidohydrolase-related" evidence="1">
    <location>
        <begin position="54"/>
        <end position="396"/>
    </location>
</feature>
<dbReference type="Gene3D" id="2.30.40.10">
    <property type="entry name" value="Urease, subunit C, domain 1"/>
    <property type="match status" value="1"/>
</dbReference>
<dbReference type="PANTHER" id="PTHR43794">
    <property type="entry name" value="AMINOHYDROLASE SSNA-RELATED"/>
    <property type="match status" value="1"/>
</dbReference>
<dbReference type="Pfam" id="PF01979">
    <property type="entry name" value="Amidohydro_1"/>
    <property type="match status" value="1"/>
</dbReference>
<dbReference type="SUPFAM" id="SSF51556">
    <property type="entry name" value="Metallo-dependent hydrolases"/>
    <property type="match status" value="1"/>
</dbReference>
<dbReference type="SUPFAM" id="SSF51338">
    <property type="entry name" value="Composite domain of metallo-dependent hydrolases"/>
    <property type="match status" value="1"/>
</dbReference>
<gene>
    <name evidence="2" type="ORF">HTZ77_02430</name>
</gene>
<evidence type="ECO:0000259" key="1">
    <source>
        <dbReference type="Pfam" id="PF01979"/>
    </source>
</evidence>
<name>A0A7Y6M090_9ACTN</name>
<protein>
    <submittedName>
        <fullName evidence="2">Amidohydrolase family protein</fullName>
    </submittedName>
</protein>
<dbReference type="InterPro" id="IPR032466">
    <property type="entry name" value="Metal_Hydrolase"/>
</dbReference>